<dbReference type="AlphaFoldDB" id="A0AAN6SY37"/>
<evidence type="ECO:0000313" key="3">
    <source>
        <dbReference type="Proteomes" id="UP001305647"/>
    </source>
</evidence>
<feature type="region of interest" description="Disordered" evidence="1">
    <location>
        <begin position="1"/>
        <end position="119"/>
    </location>
</feature>
<reference evidence="2" key="2">
    <citation type="submission" date="2023-05" db="EMBL/GenBank/DDBJ databases">
        <authorList>
            <consortium name="Lawrence Berkeley National Laboratory"/>
            <person name="Steindorff A."/>
            <person name="Hensen N."/>
            <person name="Bonometti L."/>
            <person name="Westerberg I."/>
            <person name="Brannstrom I.O."/>
            <person name="Guillou S."/>
            <person name="Cros-Aarteil S."/>
            <person name="Calhoun S."/>
            <person name="Haridas S."/>
            <person name="Kuo A."/>
            <person name="Mondo S."/>
            <person name="Pangilinan J."/>
            <person name="Riley R."/>
            <person name="Labutti K."/>
            <person name="Andreopoulos B."/>
            <person name="Lipzen A."/>
            <person name="Chen C."/>
            <person name="Yanf M."/>
            <person name="Daum C."/>
            <person name="Ng V."/>
            <person name="Clum A."/>
            <person name="Ohm R."/>
            <person name="Martin F."/>
            <person name="Silar P."/>
            <person name="Natvig D."/>
            <person name="Lalanne C."/>
            <person name="Gautier V."/>
            <person name="Ament-Velasquez S.L."/>
            <person name="Kruys A."/>
            <person name="Hutchinson M.I."/>
            <person name="Powell A.J."/>
            <person name="Barry K."/>
            <person name="Miller A.N."/>
            <person name="Grigoriev I.V."/>
            <person name="Debuchy R."/>
            <person name="Gladieux P."/>
            <person name="Thoren M.H."/>
            <person name="Johannesson H."/>
        </authorList>
    </citation>
    <scope>NUCLEOTIDE SEQUENCE</scope>
    <source>
        <strain evidence="2">CBS 757.83</strain>
    </source>
</reference>
<name>A0AAN6SY37_9PEZI</name>
<protein>
    <submittedName>
        <fullName evidence="2">Uncharacterized protein</fullName>
    </submittedName>
</protein>
<comment type="caution">
    <text evidence="2">The sequence shown here is derived from an EMBL/GenBank/DDBJ whole genome shotgun (WGS) entry which is preliminary data.</text>
</comment>
<organism evidence="2 3">
    <name type="scientific">Parathielavia hyrcaniae</name>
    <dbReference type="NCBI Taxonomy" id="113614"/>
    <lineage>
        <taxon>Eukaryota</taxon>
        <taxon>Fungi</taxon>
        <taxon>Dikarya</taxon>
        <taxon>Ascomycota</taxon>
        <taxon>Pezizomycotina</taxon>
        <taxon>Sordariomycetes</taxon>
        <taxon>Sordariomycetidae</taxon>
        <taxon>Sordariales</taxon>
        <taxon>Chaetomiaceae</taxon>
        <taxon>Parathielavia</taxon>
    </lineage>
</organism>
<dbReference type="EMBL" id="MU863663">
    <property type="protein sequence ID" value="KAK4098095.1"/>
    <property type="molecule type" value="Genomic_DNA"/>
</dbReference>
<evidence type="ECO:0000313" key="2">
    <source>
        <dbReference type="EMBL" id="KAK4098095.1"/>
    </source>
</evidence>
<accession>A0AAN6SY37</accession>
<reference evidence="2" key="1">
    <citation type="journal article" date="2023" name="Mol. Phylogenet. Evol.">
        <title>Genome-scale phylogeny and comparative genomics of the fungal order Sordariales.</title>
        <authorList>
            <person name="Hensen N."/>
            <person name="Bonometti L."/>
            <person name="Westerberg I."/>
            <person name="Brannstrom I.O."/>
            <person name="Guillou S."/>
            <person name="Cros-Aarteil S."/>
            <person name="Calhoun S."/>
            <person name="Haridas S."/>
            <person name="Kuo A."/>
            <person name="Mondo S."/>
            <person name="Pangilinan J."/>
            <person name="Riley R."/>
            <person name="LaButti K."/>
            <person name="Andreopoulos B."/>
            <person name="Lipzen A."/>
            <person name="Chen C."/>
            <person name="Yan M."/>
            <person name="Daum C."/>
            <person name="Ng V."/>
            <person name="Clum A."/>
            <person name="Steindorff A."/>
            <person name="Ohm R.A."/>
            <person name="Martin F."/>
            <person name="Silar P."/>
            <person name="Natvig D.O."/>
            <person name="Lalanne C."/>
            <person name="Gautier V."/>
            <person name="Ament-Velasquez S.L."/>
            <person name="Kruys A."/>
            <person name="Hutchinson M.I."/>
            <person name="Powell A.J."/>
            <person name="Barry K."/>
            <person name="Miller A.N."/>
            <person name="Grigoriev I.V."/>
            <person name="Debuchy R."/>
            <person name="Gladieux P."/>
            <person name="Hiltunen Thoren M."/>
            <person name="Johannesson H."/>
        </authorList>
    </citation>
    <scope>NUCLEOTIDE SEQUENCE</scope>
    <source>
        <strain evidence="2">CBS 757.83</strain>
    </source>
</reference>
<sequence>MPLQNHKNPLEPIPGKLPLLAFPPPSPRRTWPSPEPDTTKPGPKSSPDPRRGDPNSTTVPSPILIPPAAPPPPPLPADADRAIGSPPVATTPPADPVGALPENKNPSSPLSSGADHSASGCCCCCWFRFKFR</sequence>
<dbReference type="Proteomes" id="UP001305647">
    <property type="component" value="Unassembled WGS sequence"/>
</dbReference>
<gene>
    <name evidence="2" type="ORF">N658DRAFT_499807</name>
</gene>
<evidence type="ECO:0000256" key="1">
    <source>
        <dbReference type="SAM" id="MobiDB-lite"/>
    </source>
</evidence>
<feature type="compositionally biased region" description="Pro residues" evidence="1">
    <location>
        <begin position="63"/>
        <end position="76"/>
    </location>
</feature>
<proteinExistence type="predicted"/>
<keyword evidence="3" id="KW-1185">Reference proteome</keyword>